<keyword evidence="2" id="KW-0472">Membrane</keyword>
<name>A0A835SH93_CHLIN</name>
<keyword evidence="4" id="KW-1185">Reference proteome</keyword>
<feature type="transmembrane region" description="Helical" evidence="2">
    <location>
        <begin position="300"/>
        <end position="323"/>
    </location>
</feature>
<feature type="compositionally biased region" description="Basic and acidic residues" evidence="1">
    <location>
        <begin position="86"/>
        <end position="99"/>
    </location>
</feature>
<dbReference type="PANTHER" id="PTHR11319">
    <property type="entry name" value="G PROTEIN-COUPLED RECEPTOR-RELATED"/>
    <property type="match status" value="1"/>
</dbReference>
<feature type="region of interest" description="Disordered" evidence="1">
    <location>
        <begin position="942"/>
        <end position="982"/>
    </location>
</feature>
<evidence type="ECO:0000256" key="2">
    <source>
        <dbReference type="SAM" id="Phobius"/>
    </source>
</evidence>
<keyword evidence="2" id="KW-1133">Transmembrane helix</keyword>
<dbReference type="AlphaFoldDB" id="A0A835SH93"/>
<feature type="transmembrane region" description="Helical" evidence="2">
    <location>
        <begin position="513"/>
        <end position="533"/>
    </location>
</feature>
<dbReference type="PANTHER" id="PTHR11319:SF35">
    <property type="entry name" value="OUTER MEMBRANE PROTEIN PMPC-RELATED"/>
    <property type="match status" value="1"/>
</dbReference>
<feature type="region of interest" description="Disordered" evidence="1">
    <location>
        <begin position="20"/>
        <end position="165"/>
    </location>
</feature>
<accession>A0A835SH93</accession>
<dbReference type="EMBL" id="JAEHOC010000044">
    <property type="protein sequence ID" value="KAG2426969.1"/>
    <property type="molecule type" value="Genomic_DNA"/>
</dbReference>
<protein>
    <recommendedName>
        <fullName evidence="5">TRP C-terminal domain-containing protein</fullName>
    </recommendedName>
</protein>
<gene>
    <name evidence="3" type="ORF">HXX76_012754</name>
</gene>
<comment type="caution">
    <text evidence="3">The sequence shown here is derived from an EMBL/GenBank/DDBJ whole genome shotgun (WGS) entry which is preliminary data.</text>
</comment>
<keyword evidence="2" id="KW-0812">Transmembrane</keyword>
<organism evidence="3 4">
    <name type="scientific">Chlamydomonas incerta</name>
    <dbReference type="NCBI Taxonomy" id="51695"/>
    <lineage>
        <taxon>Eukaryota</taxon>
        <taxon>Viridiplantae</taxon>
        <taxon>Chlorophyta</taxon>
        <taxon>core chlorophytes</taxon>
        <taxon>Chlorophyceae</taxon>
        <taxon>CS clade</taxon>
        <taxon>Chlamydomonadales</taxon>
        <taxon>Chlamydomonadaceae</taxon>
        <taxon>Chlamydomonas</taxon>
    </lineage>
</organism>
<feature type="compositionally biased region" description="Gly residues" evidence="1">
    <location>
        <begin position="815"/>
        <end position="827"/>
    </location>
</feature>
<feature type="region of interest" description="Disordered" evidence="1">
    <location>
        <begin position="729"/>
        <end position="766"/>
    </location>
</feature>
<feature type="compositionally biased region" description="Gly residues" evidence="1">
    <location>
        <begin position="751"/>
        <end position="761"/>
    </location>
</feature>
<feature type="transmembrane region" description="Helical" evidence="2">
    <location>
        <begin position="369"/>
        <end position="398"/>
    </location>
</feature>
<dbReference type="Proteomes" id="UP000650467">
    <property type="component" value="Unassembled WGS sequence"/>
</dbReference>
<feature type="region of interest" description="Disordered" evidence="1">
    <location>
        <begin position="624"/>
        <end position="659"/>
    </location>
</feature>
<evidence type="ECO:0000313" key="4">
    <source>
        <dbReference type="Proteomes" id="UP000650467"/>
    </source>
</evidence>
<evidence type="ECO:0008006" key="5">
    <source>
        <dbReference type="Google" id="ProtNLM"/>
    </source>
</evidence>
<feature type="compositionally biased region" description="Acidic residues" evidence="1">
    <location>
        <begin position="135"/>
        <end position="147"/>
    </location>
</feature>
<sequence>MATVAAAAAVALHRFGSMPRSPAVLARGGAAPAGQKAVAGEGGGAPPPARMPQRAMLRIGIPSPPDRVTSLDRAAGSKYDPTYTERGSHDGDRGHRHDSDDGEISGSAAAGSAAGSRCSGGGGSGGSDRSRDGPYDDYMDDGDDGGDGDGGGNDGDRLADSSSKARGRSELYGTFGGRQWRRRTDVISEHQTVFKILVSYVQVVSLVNNTPVTWPSALVNSFNVASQASSATSSLASLDCSMSAAVGLPKSAQLFLIQVLSPAFWSAALVLFWLARAAWRVRRGRLQRGGPLQSYLHNRIIISVNCIIFVMYPSVVTQLFSLFSCMQLDAGPPQLVCPDPWRPDSCRWDRSSVGLFWTQDLEQRCYRGVHLTLCAAVGVPGLVLFAAGIPLLSAWWLWRNRAKLWDDGFIALYGSLYQEYEDEHYYWESVVMLRKLTVTAVIVFAGTYRWQLTLLLSMGVIATSLLLQVAYRPFETDAMDELERLGLVATLLTFYLATYFMDDSVSRGVRVGLSFAILVINAVTVFIMCVAIARELHRAALFRLLRISSARGDLPLSFVVQVGLLYGRWRGRVALTRLRTALYRISPRLFPLDFPPDADAVFVAVARSEAAAAANAVLAAAGAPTQAQPVNPNGERSATGGGKAGEASARPAIVASPMAQRDASSRSLLVRRRASSAAAQVLAAALRGAWEHHHHGAWLLRVFELSERVSAAEEQEQRKKLRRRRWSMWRGSGRGGSDEDDENTAADAGREGGMGGSGAGSAGWRQMPGKLMSRVRTAARRLPAQLHHTASRLTRRATHRVPDFTALGATSPAPAGGGATAGGGGGSMRRRQQSYRQYGADDQFCSTGAAAYSPIEITTPPAAFAADAVISAAAAAVAAPAGGSAALLHLASRRRSSRTRPAPGLAASANTAEMAAAGGGGTAGAAANGAVAAAVAVGPGGVRLTTNPVALEPDPELDAEHDLADSGSQDVRPEGSQREQRK</sequence>
<evidence type="ECO:0000256" key="1">
    <source>
        <dbReference type="SAM" id="MobiDB-lite"/>
    </source>
</evidence>
<feature type="compositionally biased region" description="Polar residues" evidence="1">
    <location>
        <begin position="625"/>
        <end position="636"/>
    </location>
</feature>
<evidence type="ECO:0000313" key="3">
    <source>
        <dbReference type="EMBL" id="KAG2426969.1"/>
    </source>
</evidence>
<feature type="compositionally biased region" description="Low complexity" evidence="1">
    <location>
        <begin position="104"/>
        <end position="117"/>
    </location>
</feature>
<proteinExistence type="predicted"/>
<feature type="transmembrane region" description="Helical" evidence="2">
    <location>
        <begin position="255"/>
        <end position="279"/>
    </location>
</feature>
<feature type="compositionally biased region" description="Basic and acidic residues" evidence="1">
    <location>
        <begin position="971"/>
        <end position="982"/>
    </location>
</feature>
<feature type="transmembrane region" description="Helical" evidence="2">
    <location>
        <begin position="482"/>
        <end position="501"/>
    </location>
</feature>
<dbReference type="OrthoDB" id="549147at2759"/>
<feature type="region of interest" description="Disordered" evidence="1">
    <location>
        <begin position="805"/>
        <end position="834"/>
    </location>
</feature>
<reference evidence="3" key="1">
    <citation type="journal article" date="2020" name="bioRxiv">
        <title>Comparative genomics of Chlamydomonas.</title>
        <authorList>
            <person name="Craig R.J."/>
            <person name="Hasan A.R."/>
            <person name="Ness R.W."/>
            <person name="Keightley P.D."/>
        </authorList>
    </citation>
    <scope>NUCLEOTIDE SEQUENCE</scope>
    <source>
        <strain evidence="3">SAG 7.73</strain>
    </source>
</reference>